<feature type="domain" description="Glycosyl hydrolase family 13 catalytic" evidence="1">
    <location>
        <begin position="52"/>
        <end position="473"/>
    </location>
</feature>
<dbReference type="Proteomes" id="UP000321578">
    <property type="component" value="Unassembled WGS sequence"/>
</dbReference>
<dbReference type="Pfam" id="PF00128">
    <property type="entry name" value="Alpha-amylase"/>
    <property type="match status" value="1"/>
</dbReference>
<keyword evidence="2" id="KW-0456">Lyase</keyword>
<protein>
    <submittedName>
        <fullName evidence="2">Alpha-amlyase</fullName>
    </submittedName>
</protein>
<evidence type="ECO:0000313" key="3">
    <source>
        <dbReference type="Proteomes" id="UP000321578"/>
    </source>
</evidence>
<dbReference type="GO" id="GO:0016829">
    <property type="term" value="F:lyase activity"/>
    <property type="evidence" value="ECO:0007669"/>
    <property type="project" value="UniProtKB-KW"/>
</dbReference>
<accession>A0A5C6ZKZ6</accession>
<comment type="caution">
    <text evidence="2">The sequence shown here is derived from an EMBL/GenBank/DDBJ whole genome shotgun (WGS) entry which is preliminary data.</text>
</comment>
<gene>
    <name evidence="2" type="ORF">ESY86_02885</name>
</gene>
<dbReference type="PROSITE" id="PS51257">
    <property type="entry name" value="PROKAR_LIPOPROTEIN"/>
    <property type="match status" value="1"/>
</dbReference>
<dbReference type="InterPro" id="IPR017853">
    <property type="entry name" value="GH"/>
</dbReference>
<dbReference type="PANTHER" id="PTHR10357">
    <property type="entry name" value="ALPHA-AMYLASE FAMILY MEMBER"/>
    <property type="match status" value="1"/>
</dbReference>
<dbReference type="Gene3D" id="3.20.20.80">
    <property type="entry name" value="Glycosidases"/>
    <property type="match status" value="2"/>
</dbReference>
<sequence>MKKLILLTLIATSLSCKNSVSDAEKEMKETSKEKTTASLETPFIWEAANLYFLMTDRFNNADPSNDVNFGRDKKTAKLRGFEGGDIKGVTQKIEDGYFSDLGINAIWLTPVVEQIHGGTDEGTGTTYAFHGYWTKDWTALDPNFGTKADLKALVDAAHKKGIRIVLDAVLNHTGPVTAKDPVWPDAWVRTGPTCTYEDYESTVACTLVDNLPDIRTESDEAVELPPQLVQKWKDEGRYDEEIAELDAFFEKTGHPRAPRFYIMKWLADYITDFGIDGYRVDTVKHTEESVWQEFRSISDAAFAEFKANNPEKVLDDNGFYMVGEVYNYGISAEKAFDFGDKKVNYFDKAFNSIINFELKYDAAKQTKEAIFKRYSKVLNGDMQGYGVLNYLSSHDDGSPFDAKRENPYETATILMLTPGAAQVFYGDESARILEVEGTEGDAKLRSNMNWEAIKNDAKTQKILAHWQKLGTFRSEHPAIGAGVHQMITQKPYVFYRSFSKGDFKDLVVVGLDLKAGSKTLKVSSVFEDGTLLHDAYSGQDVAVKNGNVSINSEFSIVMLELKK</sequence>
<evidence type="ECO:0000259" key="1">
    <source>
        <dbReference type="SMART" id="SM00642"/>
    </source>
</evidence>
<dbReference type="SUPFAM" id="SSF51445">
    <property type="entry name" value="(Trans)glycosidases"/>
    <property type="match status" value="1"/>
</dbReference>
<dbReference type="PANTHER" id="PTHR10357:SF209">
    <property type="entry name" value="PERIPLASMIC ALPHA-AMYLASE"/>
    <property type="match status" value="1"/>
</dbReference>
<organism evidence="2 3">
    <name type="scientific">Subsaximicrobium wynnwilliamsii</name>
    <dbReference type="NCBI Taxonomy" id="291179"/>
    <lineage>
        <taxon>Bacteria</taxon>
        <taxon>Pseudomonadati</taxon>
        <taxon>Bacteroidota</taxon>
        <taxon>Flavobacteriia</taxon>
        <taxon>Flavobacteriales</taxon>
        <taxon>Flavobacteriaceae</taxon>
        <taxon>Subsaximicrobium</taxon>
    </lineage>
</organism>
<dbReference type="OrthoDB" id="9805159at2"/>
<dbReference type="InterPro" id="IPR006047">
    <property type="entry name" value="GH13_cat_dom"/>
</dbReference>
<name>A0A5C6ZKZ6_9FLAO</name>
<proteinExistence type="predicted"/>
<evidence type="ECO:0000313" key="2">
    <source>
        <dbReference type="EMBL" id="TXD90917.1"/>
    </source>
</evidence>
<dbReference type="SMART" id="SM00642">
    <property type="entry name" value="Aamy"/>
    <property type="match status" value="1"/>
</dbReference>
<reference evidence="2 3" key="1">
    <citation type="submission" date="2019-08" db="EMBL/GenBank/DDBJ databases">
        <title>Genomes of Subsaximicrobium wynnwilliamsii strains.</title>
        <authorList>
            <person name="Bowman J.P."/>
        </authorList>
    </citation>
    <scope>NUCLEOTIDE SEQUENCE [LARGE SCALE GENOMIC DNA]</scope>
    <source>
        <strain evidence="2 3">2-80-2</strain>
    </source>
</reference>
<dbReference type="AlphaFoldDB" id="A0A5C6ZKZ6"/>
<dbReference type="GO" id="GO:0005975">
    <property type="term" value="P:carbohydrate metabolic process"/>
    <property type="evidence" value="ECO:0007669"/>
    <property type="project" value="InterPro"/>
</dbReference>
<dbReference type="EMBL" id="VORO01000002">
    <property type="protein sequence ID" value="TXD90917.1"/>
    <property type="molecule type" value="Genomic_DNA"/>
</dbReference>
<dbReference type="RefSeq" id="WP_147085018.1">
    <property type="nucleotide sequence ID" value="NZ_VORM01000001.1"/>
</dbReference>
<keyword evidence="3" id="KW-1185">Reference proteome</keyword>